<evidence type="ECO:0000259" key="7">
    <source>
        <dbReference type="PROSITE" id="PS50081"/>
    </source>
</evidence>
<dbReference type="Gene3D" id="3.30.505.10">
    <property type="entry name" value="SH2 domain"/>
    <property type="match status" value="1"/>
</dbReference>
<evidence type="ECO:0000313" key="11">
    <source>
        <dbReference type="Proteomes" id="UP001162162"/>
    </source>
</evidence>
<dbReference type="Pfam" id="PF00620">
    <property type="entry name" value="RhoGAP"/>
    <property type="match status" value="1"/>
</dbReference>
<dbReference type="GO" id="GO:0005096">
    <property type="term" value="F:GTPase activator activity"/>
    <property type="evidence" value="ECO:0007669"/>
    <property type="project" value="UniProtKB-KW"/>
</dbReference>
<dbReference type="SMART" id="SM00252">
    <property type="entry name" value="SH2"/>
    <property type="match status" value="1"/>
</dbReference>
<dbReference type="InterPro" id="IPR008936">
    <property type="entry name" value="Rho_GTPase_activation_prot"/>
</dbReference>
<dbReference type="InterPro" id="IPR000980">
    <property type="entry name" value="SH2"/>
</dbReference>
<evidence type="ECO:0000256" key="4">
    <source>
        <dbReference type="PROSITE-ProRule" id="PRU00191"/>
    </source>
</evidence>
<dbReference type="InterPro" id="IPR013761">
    <property type="entry name" value="SAM/pointed_sf"/>
</dbReference>
<dbReference type="PANTHER" id="PTHR46075:SF5">
    <property type="entry name" value="PHOSPHATIDYLINOSITOL 3-KINASE REGULATORY SUBUNIT ALPHA"/>
    <property type="match status" value="1"/>
</dbReference>
<dbReference type="SUPFAM" id="SSF47769">
    <property type="entry name" value="SAM/Pointed domain"/>
    <property type="match status" value="1"/>
</dbReference>
<evidence type="ECO:0008006" key="12">
    <source>
        <dbReference type="Google" id="ProtNLM"/>
    </source>
</evidence>
<protein>
    <recommendedName>
        <fullName evidence="12">Phosphatidylinositol 3-kinase regulatory subunit alpha</fullName>
    </recommendedName>
</protein>
<feature type="domain" description="Phorbol-ester/DAG-type" evidence="7">
    <location>
        <begin position="329"/>
        <end position="379"/>
    </location>
</feature>
<dbReference type="PROSITE" id="PS50105">
    <property type="entry name" value="SAM_DOMAIN"/>
    <property type="match status" value="1"/>
</dbReference>
<dbReference type="PROSITE" id="PS50081">
    <property type="entry name" value="ZF_DAG_PE_2"/>
    <property type="match status" value="1"/>
</dbReference>
<dbReference type="PROSITE" id="PS00479">
    <property type="entry name" value="ZF_DAG_PE_1"/>
    <property type="match status" value="1"/>
</dbReference>
<dbReference type="Proteomes" id="UP001162162">
    <property type="component" value="Unassembled WGS sequence"/>
</dbReference>
<dbReference type="InterPro" id="IPR000198">
    <property type="entry name" value="RhoGAP_dom"/>
</dbReference>
<dbReference type="Pfam" id="PF00017">
    <property type="entry name" value="SH2"/>
    <property type="match status" value="1"/>
</dbReference>
<evidence type="ECO:0000256" key="1">
    <source>
        <dbReference type="ARBA" id="ARBA00022468"/>
    </source>
</evidence>
<organism evidence="10 11">
    <name type="scientific">Aromia moschata</name>
    <dbReference type="NCBI Taxonomy" id="1265417"/>
    <lineage>
        <taxon>Eukaryota</taxon>
        <taxon>Metazoa</taxon>
        <taxon>Ecdysozoa</taxon>
        <taxon>Arthropoda</taxon>
        <taxon>Hexapoda</taxon>
        <taxon>Insecta</taxon>
        <taxon>Pterygota</taxon>
        <taxon>Neoptera</taxon>
        <taxon>Endopterygota</taxon>
        <taxon>Coleoptera</taxon>
        <taxon>Polyphaga</taxon>
        <taxon>Cucujiformia</taxon>
        <taxon>Chrysomeloidea</taxon>
        <taxon>Cerambycidae</taxon>
        <taxon>Cerambycinae</taxon>
        <taxon>Callichromatini</taxon>
        <taxon>Aromia</taxon>
    </lineage>
</organism>
<reference evidence="10" key="1">
    <citation type="journal article" date="2023" name="Insect Mol. Biol.">
        <title>Genome sequencing provides insights into the evolution of gene families encoding plant cell wall-degrading enzymes in longhorned beetles.</title>
        <authorList>
            <person name="Shin N.R."/>
            <person name="Okamura Y."/>
            <person name="Kirsch R."/>
            <person name="Pauchet Y."/>
        </authorList>
    </citation>
    <scope>NUCLEOTIDE SEQUENCE</scope>
    <source>
        <strain evidence="10">AMC_N1</strain>
    </source>
</reference>
<keyword evidence="11" id="KW-1185">Reference proteome</keyword>
<dbReference type="InterPro" id="IPR036860">
    <property type="entry name" value="SH2_dom_sf"/>
</dbReference>
<dbReference type="SMART" id="SM00109">
    <property type="entry name" value="C1"/>
    <property type="match status" value="1"/>
</dbReference>
<dbReference type="PROSITE" id="PS50238">
    <property type="entry name" value="RHOGAP"/>
    <property type="match status" value="1"/>
</dbReference>
<keyword evidence="2" id="KW-0479">Metal-binding</keyword>
<feature type="domain" description="SH2" evidence="6">
    <location>
        <begin position="641"/>
        <end position="737"/>
    </location>
</feature>
<dbReference type="Gene3D" id="3.30.60.20">
    <property type="match status" value="1"/>
</dbReference>
<dbReference type="SMART" id="SM00454">
    <property type="entry name" value="SAM"/>
    <property type="match status" value="1"/>
</dbReference>
<dbReference type="Pfam" id="PF07647">
    <property type="entry name" value="SAM_2"/>
    <property type="match status" value="1"/>
</dbReference>
<comment type="caution">
    <text evidence="10">The sequence shown here is derived from an EMBL/GenBank/DDBJ whole genome shotgun (WGS) entry which is preliminary data.</text>
</comment>
<dbReference type="FunFam" id="1.10.150.50:FF:000146">
    <property type="entry name" value="Phosphatidylinositol 3-kinase regulatory subunit alpha-like Protein"/>
    <property type="match status" value="1"/>
</dbReference>
<dbReference type="InterPro" id="IPR051854">
    <property type="entry name" value="Rho-type_GAP"/>
</dbReference>
<name>A0AAV8XRZ4_9CUCU</name>
<dbReference type="FunFam" id="1.10.555.10:FF:000070">
    <property type="entry name" value="Phosphatidylinositol 3-kinase regulatory subunit alpha-like Protein"/>
    <property type="match status" value="1"/>
</dbReference>
<dbReference type="SUPFAM" id="SSF48350">
    <property type="entry name" value="GTPase activation domain, GAP"/>
    <property type="match status" value="1"/>
</dbReference>
<keyword evidence="4" id="KW-0727">SH2 domain</keyword>
<evidence type="ECO:0000259" key="6">
    <source>
        <dbReference type="PROSITE" id="PS50001"/>
    </source>
</evidence>
<evidence type="ECO:0000259" key="8">
    <source>
        <dbReference type="PROSITE" id="PS50105"/>
    </source>
</evidence>
<keyword evidence="3" id="KW-0862">Zinc</keyword>
<proteinExistence type="predicted"/>
<dbReference type="GO" id="GO:0007165">
    <property type="term" value="P:signal transduction"/>
    <property type="evidence" value="ECO:0007669"/>
    <property type="project" value="InterPro"/>
</dbReference>
<feature type="region of interest" description="Disordered" evidence="5">
    <location>
        <begin position="1"/>
        <end position="22"/>
    </location>
</feature>
<accession>A0AAV8XRZ4</accession>
<dbReference type="PRINTS" id="PR00678">
    <property type="entry name" value="PI3KINASEP85"/>
</dbReference>
<dbReference type="EMBL" id="JAPWTK010000373">
    <property type="protein sequence ID" value="KAJ8941429.1"/>
    <property type="molecule type" value="Genomic_DNA"/>
</dbReference>
<dbReference type="AlphaFoldDB" id="A0AAV8XRZ4"/>
<dbReference type="Gene3D" id="1.10.150.50">
    <property type="entry name" value="Transcription Factor, Ets-1"/>
    <property type="match status" value="1"/>
</dbReference>
<dbReference type="CDD" id="cd00159">
    <property type="entry name" value="RhoGAP"/>
    <property type="match status" value="1"/>
</dbReference>
<evidence type="ECO:0000259" key="9">
    <source>
        <dbReference type="PROSITE" id="PS50238"/>
    </source>
</evidence>
<evidence type="ECO:0000256" key="3">
    <source>
        <dbReference type="ARBA" id="ARBA00022833"/>
    </source>
</evidence>
<dbReference type="CDD" id="cd20830">
    <property type="entry name" value="C1_PIK3R-like_rpt2"/>
    <property type="match status" value="1"/>
</dbReference>
<evidence type="ECO:0000256" key="2">
    <source>
        <dbReference type="ARBA" id="ARBA00022723"/>
    </source>
</evidence>
<feature type="compositionally biased region" description="Polar residues" evidence="5">
    <location>
        <begin position="129"/>
        <end position="151"/>
    </location>
</feature>
<feature type="region of interest" description="Disordered" evidence="5">
    <location>
        <begin position="125"/>
        <end position="151"/>
    </location>
</feature>
<evidence type="ECO:0000313" key="10">
    <source>
        <dbReference type="EMBL" id="KAJ8941429.1"/>
    </source>
</evidence>
<dbReference type="Pfam" id="PF00130">
    <property type="entry name" value="C1_1"/>
    <property type="match status" value="1"/>
</dbReference>
<feature type="domain" description="Rho-GAP" evidence="9">
    <location>
        <begin position="405"/>
        <end position="594"/>
    </location>
</feature>
<keyword evidence="1" id="KW-0343">GTPase activation</keyword>
<dbReference type="GO" id="GO:0046872">
    <property type="term" value="F:metal ion binding"/>
    <property type="evidence" value="ECO:0007669"/>
    <property type="project" value="UniProtKB-KW"/>
</dbReference>
<dbReference type="PROSITE" id="PS50001">
    <property type="entry name" value="SH2"/>
    <property type="match status" value="1"/>
</dbReference>
<dbReference type="Gene3D" id="1.10.555.10">
    <property type="entry name" value="Rho GTPase activation protein"/>
    <property type="match status" value="1"/>
</dbReference>
<dbReference type="SUPFAM" id="SSF57889">
    <property type="entry name" value="Cysteine-rich domain"/>
    <property type="match status" value="1"/>
</dbReference>
<gene>
    <name evidence="10" type="ORF">NQ318_016061</name>
</gene>
<dbReference type="PANTHER" id="PTHR46075">
    <property type="entry name" value="CHIMERIN FAMILY MEMBER"/>
    <property type="match status" value="1"/>
</dbReference>
<evidence type="ECO:0000256" key="5">
    <source>
        <dbReference type="SAM" id="MobiDB-lite"/>
    </source>
</evidence>
<dbReference type="InterPro" id="IPR002219">
    <property type="entry name" value="PKC_DAG/PE"/>
</dbReference>
<sequence length="750" mass="83690">MDGCDRFQGTAASGTRDAQRACDGLPVDRASCASSEFRHPVVRSVWLSLASLVAVSRNKSASENDKMSVNDSDSQESADSEQSKTKMSPPADGGSGSEASSLLPLVNIDAENYMLRGIGRPVLPAPETAATSNGDMEHQGATSGPATTQTNSVKKNCDTDIFWGWGSDVAGGDGVDCCARILSFHSILCSCEMSCCCKCVTLCSIDCHACFHNYCLRFFPNYLCQKDNDVLPPATLDYDKPVAEWTSSNVIEWMAAISLYTYSDVFRCKDIKGADLINLDRDKLIGMGIKDEFHQKAILTCIDELLKKPDEQPARNELEEYSSTGTNYAHNLTQHSFSTLERCDKCNKYLRGILHQGYICQDCGLVAHRTCAATGLPSCTHRPMDENSHFIQFKSFFGQGLCVQFKLSESPAPQVLISCTRELEKRARNNESLELYNLYCATPPSDQLQALVKRVEENPNNVELSDFSPVCIASVFKKYLRELPDPLIPVQWYDKFLEASKKRSDEECTSILRQLVEELPDHHKSTLRFIMGHLCRICQMEYARGNKSPPTVLVQVMCHIFLRPPWERIIQVVYNTQAHNRIVELLLLHCDWGEKLSEFASAPAIPPRKVSRVGSSAAYYSLLERDKEKITCQCHCRMQSGIGGDIKRKRTRAESLLDGKPDGTFLIRKSTHRDKYALSVMCNGTPNHCIINETNKGLGFTEPYNIYPTLKDLVLHYATNSLEIHNDLLNTVLAYPILACGENYIDNTSS</sequence>
<dbReference type="InterPro" id="IPR001660">
    <property type="entry name" value="SAM"/>
</dbReference>
<feature type="domain" description="SAM" evidence="8">
    <location>
        <begin position="245"/>
        <end position="308"/>
    </location>
</feature>
<feature type="region of interest" description="Disordered" evidence="5">
    <location>
        <begin position="57"/>
        <end position="100"/>
    </location>
</feature>
<dbReference type="InterPro" id="IPR046349">
    <property type="entry name" value="C1-like_sf"/>
</dbReference>
<dbReference type="SUPFAM" id="SSF55550">
    <property type="entry name" value="SH2 domain"/>
    <property type="match status" value="1"/>
</dbReference>
<dbReference type="SMART" id="SM00324">
    <property type="entry name" value="RhoGAP"/>
    <property type="match status" value="1"/>
</dbReference>